<evidence type="ECO:0000259" key="2">
    <source>
        <dbReference type="PROSITE" id="PS50887"/>
    </source>
</evidence>
<name>A0A3B1AM97_9ZZZZ</name>
<dbReference type="PANTHER" id="PTHR45138">
    <property type="entry name" value="REGULATORY COMPONENTS OF SENSORY TRANSDUCTION SYSTEM"/>
    <property type="match status" value="1"/>
</dbReference>
<protein>
    <recommendedName>
        <fullName evidence="2">GGDEF domain-containing protein</fullName>
    </recommendedName>
</protein>
<feature type="domain" description="GGDEF" evidence="2">
    <location>
        <begin position="339"/>
        <end position="472"/>
    </location>
</feature>
<reference evidence="3" key="1">
    <citation type="submission" date="2018-06" db="EMBL/GenBank/DDBJ databases">
        <authorList>
            <person name="Zhirakovskaya E."/>
        </authorList>
    </citation>
    <scope>NUCLEOTIDE SEQUENCE</scope>
</reference>
<feature type="compositionally biased region" description="Low complexity" evidence="1">
    <location>
        <begin position="13"/>
        <end position="23"/>
    </location>
</feature>
<dbReference type="GO" id="GO:0052621">
    <property type="term" value="F:diguanylate cyclase activity"/>
    <property type="evidence" value="ECO:0007669"/>
    <property type="project" value="TreeGrafter"/>
</dbReference>
<organism evidence="3">
    <name type="scientific">hydrothermal vent metagenome</name>
    <dbReference type="NCBI Taxonomy" id="652676"/>
    <lineage>
        <taxon>unclassified sequences</taxon>
        <taxon>metagenomes</taxon>
        <taxon>ecological metagenomes</taxon>
    </lineage>
</organism>
<accession>A0A3B1AM97</accession>
<dbReference type="PROSITE" id="PS50887">
    <property type="entry name" value="GGDEF"/>
    <property type="match status" value="1"/>
</dbReference>
<dbReference type="InterPro" id="IPR043128">
    <property type="entry name" value="Rev_trsase/Diguanyl_cyclase"/>
</dbReference>
<evidence type="ECO:0000256" key="1">
    <source>
        <dbReference type="SAM" id="MobiDB-lite"/>
    </source>
</evidence>
<dbReference type="PANTHER" id="PTHR45138:SF9">
    <property type="entry name" value="DIGUANYLATE CYCLASE DGCM-RELATED"/>
    <property type="match status" value="1"/>
</dbReference>
<dbReference type="AlphaFoldDB" id="A0A3B1AM97"/>
<dbReference type="SUPFAM" id="SSF55073">
    <property type="entry name" value="Nucleotide cyclase"/>
    <property type="match status" value="1"/>
</dbReference>
<dbReference type="InterPro" id="IPR050469">
    <property type="entry name" value="Diguanylate_Cyclase"/>
</dbReference>
<dbReference type="InterPro" id="IPR029787">
    <property type="entry name" value="Nucleotide_cyclase"/>
</dbReference>
<dbReference type="EMBL" id="UOFT01000034">
    <property type="protein sequence ID" value="VAW93776.1"/>
    <property type="molecule type" value="Genomic_DNA"/>
</dbReference>
<dbReference type="FunFam" id="3.30.70.270:FF:000001">
    <property type="entry name" value="Diguanylate cyclase domain protein"/>
    <property type="match status" value="1"/>
</dbReference>
<gene>
    <name evidence="3" type="ORF">MNBD_GAMMA23-721</name>
</gene>
<feature type="region of interest" description="Disordered" evidence="1">
    <location>
        <begin position="1"/>
        <end position="23"/>
    </location>
</feature>
<dbReference type="InterPro" id="IPR000160">
    <property type="entry name" value="GGDEF_dom"/>
</dbReference>
<dbReference type="CDD" id="cd01949">
    <property type="entry name" value="GGDEF"/>
    <property type="match status" value="1"/>
</dbReference>
<evidence type="ECO:0000313" key="3">
    <source>
        <dbReference type="EMBL" id="VAW93776.1"/>
    </source>
</evidence>
<proteinExistence type="predicted"/>
<dbReference type="Pfam" id="PF00990">
    <property type="entry name" value="GGDEF"/>
    <property type="match status" value="1"/>
</dbReference>
<dbReference type="SMART" id="SM00267">
    <property type="entry name" value="GGDEF"/>
    <property type="match status" value="1"/>
</dbReference>
<dbReference type="NCBIfam" id="TIGR00254">
    <property type="entry name" value="GGDEF"/>
    <property type="match status" value="1"/>
</dbReference>
<dbReference type="Gene3D" id="3.30.70.270">
    <property type="match status" value="1"/>
</dbReference>
<sequence length="480" mass="54795">MKTKNTDTELEVSESSSLTGSNTDSSVLRRALSLLDELNTSTTGSVVFKQIERILKEGEAEHAKRESVLLTMVKNFLTTYLKHLTPGSSLHLQVKLIQKQLQQPISSMEIQSLRKFIDMYLLHMARMEVLDEQIIRDALLPLLDYYGAENKEQFNHSDLFALVESEPVIIDKKNPLEDLIDELLPNYKVNTDKDNPNKKIQGEYENYLSEQSSKSDYVRSELTSRINETVAKHEQFGVMLEVIRNGLKEANTVNDIEILREALADDVDGLIEAHKVLLLNLDDAKKYFHMIEMDSRHLSNELARVRQLSITDELTGLPNRRAFMRRLDDELGRAQRYNFNLALAMVDLDYFKQVNDKYGHPVGDQVLKCYADKLFTIFRQHDLVCRYGGEEFAVLFPNTSEQGALAAIEKVRDKAKQSFIENGHIQVKVPSFSAGLTLFEVNDTAATMIQRADEALYNAKSCGRDRTEVIYKSKEDSKQS</sequence>